<evidence type="ECO:0000313" key="2">
    <source>
        <dbReference type="Proteomes" id="UP001516023"/>
    </source>
</evidence>
<dbReference type="Gene3D" id="2.40.50.140">
    <property type="entry name" value="Nucleic acid-binding proteins"/>
    <property type="match status" value="1"/>
</dbReference>
<dbReference type="EMBL" id="JABMIG020000333">
    <property type="protein sequence ID" value="KAL3780954.1"/>
    <property type="molecule type" value="Genomic_DNA"/>
</dbReference>
<proteinExistence type="predicted"/>
<dbReference type="InterPro" id="IPR012340">
    <property type="entry name" value="NA-bd_OB-fold"/>
</dbReference>
<evidence type="ECO:0008006" key="3">
    <source>
        <dbReference type="Google" id="ProtNLM"/>
    </source>
</evidence>
<comment type="caution">
    <text evidence="1">The sequence shown here is derived from an EMBL/GenBank/DDBJ whole genome shotgun (WGS) entry which is preliminary data.</text>
</comment>
<evidence type="ECO:0000313" key="1">
    <source>
        <dbReference type="EMBL" id="KAL3780954.1"/>
    </source>
</evidence>
<keyword evidence="2" id="KW-1185">Reference proteome</keyword>
<accession>A0ABD3NY85</accession>
<reference evidence="1 2" key="1">
    <citation type="journal article" date="2020" name="G3 (Bethesda)">
        <title>Improved Reference Genome for Cyclotella cryptica CCMP332, a Model for Cell Wall Morphogenesis, Salinity Adaptation, and Lipid Production in Diatoms (Bacillariophyta).</title>
        <authorList>
            <person name="Roberts W.R."/>
            <person name="Downey K.M."/>
            <person name="Ruck E.C."/>
            <person name="Traller J.C."/>
            <person name="Alverson A.J."/>
        </authorList>
    </citation>
    <scope>NUCLEOTIDE SEQUENCE [LARGE SCALE GENOMIC DNA]</scope>
    <source>
        <strain evidence="1 2">CCMP332</strain>
    </source>
</reference>
<organism evidence="1 2">
    <name type="scientific">Cyclotella cryptica</name>
    <dbReference type="NCBI Taxonomy" id="29204"/>
    <lineage>
        <taxon>Eukaryota</taxon>
        <taxon>Sar</taxon>
        <taxon>Stramenopiles</taxon>
        <taxon>Ochrophyta</taxon>
        <taxon>Bacillariophyta</taxon>
        <taxon>Coscinodiscophyceae</taxon>
        <taxon>Thalassiosirophycidae</taxon>
        <taxon>Stephanodiscales</taxon>
        <taxon>Stephanodiscaceae</taxon>
        <taxon>Cyclotella</taxon>
    </lineage>
</organism>
<gene>
    <name evidence="1" type="ORF">HJC23_000841</name>
</gene>
<sequence>MLAPRRMFLCEVQLFLQKNFSSNSDCPPEMLLMGRVTHTSCQPTENTTSISHRCQQNLSDQTADHDAVTIFAIDDGTASIDVVAVEKHPPIKLGQLVDCIGRIYFIDNIGELGRQHDIQKLHYLEATSVSILNNPQEETLRQLELSSTTATSKIDNDFVENYSITTTDDIPKNRVLVAGDLQIKLNTLYHTSRPYPSITLNTNDAYRYISYSANYGGISLRDLESLVGAIIHREKMAVREAVEDLQKCGMVYMKDGRYYPL</sequence>
<dbReference type="Proteomes" id="UP001516023">
    <property type="component" value="Unassembled WGS sequence"/>
</dbReference>
<dbReference type="AlphaFoldDB" id="A0ABD3NY85"/>
<name>A0ABD3NY85_9STRA</name>
<protein>
    <recommendedName>
        <fullName evidence="3">Replication protein A C-terminal domain-containing protein</fullName>
    </recommendedName>
</protein>